<sequence length="143" mass="16058">MQMDGLPDELSSYPRSDFPSGYHLSSGDCDVLSMQMDGLPDELSSYPRSDFPSGYHLSSGGSEEKKKLEIRQQKIALATLQEENKILYMDLTTIGDPEVREMVRKERAKILQKRNEAHDQREHDAFGNYFGDCGGSGSNLGDY</sequence>
<dbReference type="AlphaFoldDB" id="A0A2Z7C2U5"/>
<evidence type="ECO:0008006" key="4">
    <source>
        <dbReference type="Google" id="ProtNLM"/>
    </source>
</evidence>
<evidence type="ECO:0000313" key="3">
    <source>
        <dbReference type="Proteomes" id="UP000250235"/>
    </source>
</evidence>
<dbReference type="Proteomes" id="UP000250235">
    <property type="component" value="Unassembled WGS sequence"/>
</dbReference>
<reference evidence="2 3" key="1">
    <citation type="journal article" date="2015" name="Proc. Natl. Acad. Sci. U.S.A.">
        <title>The resurrection genome of Boea hygrometrica: A blueprint for survival of dehydration.</title>
        <authorList>
            <person name="Xiao L."/>
            <person name="Yang G."/>
            <person name="Zhang L."/>
            <person name="Yang X."/>
            <person name="Zhao S."/>
            <person name="Ji Z."/>
            <person name="Zhou Q."/>
            <person name="Hu M."/>
            <person name="Wang Y."/>
            <person name="Chen M."/>
            <person name="Xu Y."/>
            <person name="Jin H."/>
            <person name="Xiao X."/>
            <person name="Hu G."/>
            <person name="Bao F."/>
            <person name="Hu Y."/>
            <person name="Wan P."/>
            <person name="Li L."/>
            <person name="Deng X."/>
            <person name="Kuang T."/>
            <person name="Xiang C."/>
            <person name="Zhu J.K."/>
            <person name="Oliver M.J."/>
            <person name="He Y."/>
        </authorList>
    </citation>
    <scope>NUCLEOTIDE SEQUENCE [LARGE SCALE GENOMIC DNA]</scope>
    <source>
        <strain evidence="3">cv. XS01</strain>
    </source>
</reference>
<proteinExistence type="predicted"/>
<feature type="region of interest" description="Disordered" evidence="1">
    <location>
        <begin position="1"/>
        <end position="21"/>
    </location>
</feature>
<dbReference type="OrthoDB" id="891066at2759"/>
<keyword evidence="3" id="KW-1185">Reference proteome</keyword>
<accession>A0A2Z7C2U5</accession>
<organism evidence="2 3">
    <name type="scientific">Dorcoceras hygrometricum</name>
    <dbReference type="NCBI Taxonomy" id="472368"/>
    <lineage>
        <taxon>Eukaryota</taxon>
        <taxon>Viridiplantae</taxon>
        <taxon>Streptophyta</taxon>
        <taxon>Embryophyta</taxon>
        <taxon>Tracheophyta</taxon>
        <taxon>Spermatophyta</taxon>
        <taxon>Magnoliopsida</taxon>
        <taxon>eudicotyledons</taxon>
        <taxon>Gunneridae</taxon>
        <taxon>Pentapetalae</taxon>
        <taxon>asterids</taxon>
        <taxon>lamiids</taxon>
        <taxon>Lamiales</taxon>
        <taxon>Gesneriaceae</taxon>
        <taxon>Didymocarpoideae</taxon>
        <taxon>Trichosporeae</taxon>
        <taxon>Loxocarpinae</taxon>
        <taxon>Dorcoceras</taxon>
    </lineage>
</organism>
<protein>
    <recommendedName>
        <fullName evidence="4">No apical meristem-associated C-terminal domain-containing protein</fullName>
    </recommendedName>
</protein>
<evidence type="ECO:0000256" key="1">
    <source>
        <dbReference type="SAM" id="MobiDB-lite"/>
    </source>
</evidence>
<name>A0A2Z7C2U5_9LAMI</name>
<dbReference type="EMBL" id="KV001736">
    <property type="protein sequence ID" value="KZV38760.1"/>
    <property type="molecule type" value="Genomic_DNA"/>
</dbReference>
<feature type="region of interest" description="Disordered" evidence="1">
    <location>
        <begin position="33"/>
        <end position="66"/>
    </location>
</feature>
<gene>
    <name evidence="2" type="ORF">F511_32716</name>
</gene>
<evidence type="ECO:0000313" key="2">
    <source>
        <dbReference type="EMBL" id="KZV38760.1"/>
    </source>
</evidence>